<evidence type="ECO:0000313" key="2">
    <source>
        <dbReference type="EMBL" id="GLW71135.1"/>
    </source>
</evidence>
<dbReference type="Gene3D" id="3.90.180.10">
    <property type="entry name" value="Medium-chain alcohol dehydrogenases, catalytic domain"/>
    <property type="match status" value="1"/>
</dbReference>
<dbReference type="SMART" id="SM00829">
    <property type="entry name" value="PKS_ER"/>
    <property type="match status" value="1"/>
</dbReference>
<dbReference type="InterPro" id="IPR002364">
    <property type="entry name" value="Quin_OxRdtase/zeta-crystal_CS"/>
</dbReference>
<feature type="domain" description="Enoyl reductase (ER)" evidence="1">
    <location>
        <begin position="24"/>
        <end position="321"/>
    </location>
</feature>
<dbReference type="InterPro" id="IPR036291">
    <property type="entry name" value="NAD(P)-bd_dom_sf"/>
</dbReference>
<name>A0A9W6V3I7_9ACTN</name>
<dbReference type="PANTHER" id="PTHR44013">
    <property type="entry name" value="ZINC-TYPE ALCOHOL DEHYDROGENASE-LIKE PROTEIN C16A3.02C"/>
    <property type="match status" value="1"/>
</dbReference>
<dbReference type="SUPFAM" id="SSF51735">
    <property type="entry name" value="NAD(P)-binding Rossmann-fold domains"/>
    <property type="match status" value="1"/>
</dbReference>
<dbReference type="PANTHER" id="PTHR44013:SF1">
    <property type="entry name" value="ZINC-TYPE ALCOHOL DEHYDROGENASE-LIKE PROTEIN C16A3.02C"/>
    <property type="match status" value="1"/>
</dbReference>
<evidence type="ECO:0000313" key="3">
    <source>
        <dbReference type="Proteomes" id="UP001165041"/>
    </source>
</evidence>
<dbReference type="EMBL" id="BSSA01000010">
    <property type="protein sequence ID" value="GLW71135.1"/>
    <property type="molecule type" value="Genomic_DNA"/>
</dbReference>
<comment type="caution">
    <text evidence="2">The sequence shown here is derived from an EMBL/GenBank/DDBJ whole genome shotgun (WGS) entry which is preliminary data.</text>
</comment>
<organism evidence="2 3">
    <name type="scientific">Kitasatospora phosalacinea</name>
    <dbReference type="NCBI Taxonomy" id="2065"/>
    <lineage>
        <taxon>Bacteria</taxon>
        <taxon>Bacillati</taxon>
        <taxon>Actinomycetota</taxon>
        <taxon>Actinomycetes</taxon>
        <taxon>Kitasatosporales</taxon>
        <taxon>Streptomycetaceae</taxon>
        <taxon>Kitasatospora</taxon>
    </lineage>
</organism>
<dbReference type="InterPro" id="IPR011032">
    <property type="entry name" value="GroES-like_sf"/>
</dbReference>
<dbReference type="GO" id="GO:0008270">
    <property type="term" value="F:zinc ion binding"/>
    <property type="evidence" value="ECO:0007669"/>
    <property type="project" value="InterPro"/>
</dbReference>
<reference evidence="2" key="1">
    <citation type="submission" date="2023-02" db="EMBL/GenBank/DDBJ databases">
        <title>Kitasatospora phosalacinea NBRC 14627.</title>
        <authorList>
            <person name="Ichikawa N."/>
            <person name="Sato H."/>
            <person name="Tonouchi N."/>
        </authorList>
    </citation>
    <scope>NUCLEOTIDE SEQUENCE</scope>
    <source>
        <strain evidence="2">NBRC 14627</strain>
    </source>
</reference>
<evidence type="ECO:0000259" key="1">
    <source>
        <dbReference type="SMART" id="SM00829"/>
    </source>
</evidence>
<dbReference type="GO" id="GO:0016491">
    <property type="term" value="F:oxidoreductase activity"/>
    <property type="evidence" value="ECO:0007669"/>
    <property type="project" value="InterPro"/>
</dbReference>
<sequence length="323" mass="32280">MTTTTHRTTGGTATMRAVRLHAFGDPSVLRHETDAPRPRPAAGQVLLRVAATSFNPTEAALRAGLLQSFLPVDLPYAPGWDVSGTVVELGPGTTELAVGDRVVGRADAGGGAAEYAVAPAGLLVAAPGSVPLAHAAALPVAGLTAWQALFEHGRLAAGQRVLVNGAGGGIGGFATQLAKHAGAEVVATASPRSADAVRRQGADLVVDYTAGPVAAALGGEPVDLLLNLVPLGPADTAALVATVRPGGRAVSVATPVEAPAGSGVTATHLVARNDPQQLAALVELVDRGALVLDISATRPLADLAEVHRLGESGGIRGKVLLTP</sequence>
<dbReference type="Proteomes" id="UP001165041">
    <property type="component" value="Unassembled WGS sequence"/>
</dbReference>
<gene>
    <name evidence="2" type="ORF">Kpho02_34340</name>
</gene>
<dbReference type="Gene3D" id="3.40.50.720">
    <property type="entry name" value="NAD(P)-binding Rossmann-like Domain"/>
    <property type="match status" value="1"/>
</dbReference>
<dbReference type="Pfam" id="PF13602">
    <property type="entry name" value="ADH_zinc_N_2"/>
    <property type="match status" value="1"/>
</dbReference>
<dbReference type="InterPro" id="IPR052733">
    <property type="entry name" value="Chloroplast_QOR"/>
</dbReference>
<dbReference type="PROSITE" id="PS01162">
    <property type="entry name" value="QOR_ZETA_CRYSTAL"/>
    <property type="match status" value="1"/>
</dbReference>
<proteinExistence type="predicted"/>
<protein>
    <submittedName>
        <fullName evidence="2">NADPH:quinone reductase</fullName>
    </submittedName>
</protein>
<dbReference type="AlphaFoldDB" id="A0A9W6V3I7"/>
<dbReference type="CDD" id="cd05289">
    <property type="entry name" value="MDR_like_2"/>
    <property type="match status" value="1"/>
</dbReference>
<dbReference type="InterPro" id="IPR013154">
    <property type="entry name" value="ADH-like_N"/>
</dbReference>
<dbReference type="InterPro" id="IPR020843">
    <property type="entry name" value="ER"/>
</dbReference>
<dbReference type="SUPFAM" id="SSF50129">
    <property type="entry name" value="GroES-like"/>
    <property type="match status" value="1"/>
</dbReference>
<dbReference type="Pfam" id="PF08240">
    <property type="entry name" value="ADH_N"/>
    <property type="match status" value="1"/>
</dbReference>
<accession>A0A9W6V3I7</accession>
<dbReference type="RefSeq" id="WP_285736941.1">
    <property type="nucleotide sequence ID" value="NZ_BSSA01000010.1"/>
</dbReference>